<dbReference type="CDD" id="cd06558">
    <property type="entry name" value="crotonase-like"/>
    <property type="match status" value="1"/>
</dbReference>
<keyword evidence="3" id="KW-1185">Reference proteome</keyword>
<dbReference type="SUPFAM" id="SSF52096">
    <property type="entry name" value="ClpP/crotonase"/>
    <property type="match status" value="1"/>
</dbReference>
<protein>
    <submittedName>
        <fullName evidence="2">Crotonase/enoyl-CoA hydratase family protein</fullName>
    </submittedName>
</protein>
<dbReference type="OrthoDB" id="4284283at2"/>
<dbReference type="AlphaFoldDB" id="A0A5A7SJZ1"/>
<comment type="caution">
    <text evidence="2">The sequence shown here is derived from an EMBL/GenBank/DDBJ whole genome shotgun (WGS) entry which is preliminary data.</text>
</comment>
<dbReference type="NCBIfam" id="NF006108">
    <property type="entry name" value="PRK08259.1"/>
    <property type="match status" value="1"/>
</dbReference>
<accession>A0A5A7SJZ1</accession>
<sequence length="263" mass="27767">MEACRPAGGHFGACAGNRVTGSSVRVIRIGQPQVRNAVDSETAARLHDEFTAFDADPTAKVAVLTGDTAAFCSGANLKDLPDLRDDGPLGPTRRQLSKPVVAAIDGWCVAGGMELAAWCDLRVAGDTARFGFFDRRHGVPLVDGGTYRLPKLVGLGRALDLILTGREMSVAEAHTIGFVDRVVPAGTALDAAVELAEQIAAHPWRCVLSDRAAVYAGLELGTRQALAAEDELGQSTIFSVDFISQLARTTMRGALRRVKSAIG</sequence>
<evidence type="ECO:0000313" key="2">
    <source>
        <dbReference type="EMBL" id="KAA0024511.1"/>
    </source>
</evidence>
<evidence type="ECO:0000256" key="1">
    <source>
        <dbReference type="ARBA" id="ARBA00005254"/>
    </source>
</evidence>
<comment type="similarity">
    <text evidence="1">Belongs to the enoyl-CoA hydratase/isomerase family.</text>
</comment>
<dbReference type="InterPro" id="IPR001753">
    <property type="entry name" value="Enoyl-CoA_hydra/iso"/>
</dbReference>
<gene>
    <name evidence="2" type="ORF">FOY51_00660</name>
</gene>
<dbReference type="PANTHER" id="PTHR43802:SF1">
    <property type="entry name" value="IP11341P-RELATED"/>
    <property type="match status" value="1"/>
</dbReference>
<dbReference type="GO" id="GO:0003824">
    <property type="term" value="F:catalytic activity"/>
    <property type="evidence" value="ECO:0007669"/>
    <property type="project" value="UniProtKB-ARBA"/>
</dbReference>
<evidence type="ECO:0000313" key="3">
    <source>
        <dbReference type="Proteomes" id="UP000322244"/>
    </source>
</evidence>
<reference evidence="2 3" key="1">
    <citation type="submission" date="2019-07" db="EMBL/GenBank/DDBJ databases">
        <title>Rhodococcus cavernicolus sp. nov., isolated from a cave.</title>
        <authorList>
            <person name="Lee S.D."/>
        </authorList>
    </citation>
    <scope>NUCLEOTIDE SEQUENCE [LARGE SCALE GENOMIC DNA]</scope>
    <source>
        <strain evidence="2 3">C1-24</strain>
    </source>
</reference>
<proteinExistence type="inferred from homology"/>
<organism evidence="2 3">
    <name type="scientific">Antrihabitans cavernicola</name>
    <dbReference type="NCBI Taxonomy" id="2495913"/>
    <lineage>
        <taxon>Bacteria</taxon>
        <taxon>Bacillati</taxon>
        <taxon>Actinomycetota</taxon>
        <taxon>Actinomycetes</taxon>
        <taxon>Mycobacteriales</taxon>
        <taxon>Nocardiaceae</taxon>
        <taxon>Antrihabitans</taxon>
    </lineage>
</organism>
<name>A0A5A7SJZ1_9NOCA</name>
<dbReference type="Gene3D" id="3.90.226.10">
    <property type="entry name" value="2-enoyl-CoA Hydratase, Chain A, domain 1"/>
    <property type="match status" value="1"/>
</dbReference>
<dbReference type="EMBL" id="VLNY01000001">
    <property type="protein sequence ID" value="KAA0024511.1"/>
    <property type="molecule type" value="Genomic_DNA"/>
</dbReference>
<dbReference type="InterPro" id="IPR029045">
    <property type="entry name" value="ClpP/crotonase-like_dom_sf"/>
</dbReference>
<dbReference type="Proteomes" id="UP000322244">
    <property type="component" value="Unassembled WGS sequence"/>
</dbReference>
<dbReference type="Pfam" id="PF00378">
    <property type="entry name" value="ECH_1"/>
    <property type="match status" value="1"/>
</dbReference>
<dbReference type="PANTHER" id="PTHR43802">
    <property type="entry name" value="ENOYL-COA HYDRATASE"/>
    <property type="match status" value="1"/>
</dbReference>